<keyword evidence="1" id="KW-0808">Transferase</keyword>
<proteinExistence type="predicted"/>
<reference evidence="9 10" key="1">
    <citation type="submission" date="2018-04" db="EMBL/GenBank/DDBJ databases">
        <title>Genomic Encyclopedia of Type Strains, Phase IV (KMG-IV): sequencing the most valuable type-strain genomes for metagenomic binning, comparative biology and taxonomic classification.</title>
        <authorList>
            <person name="Goeker M."/>
        </authorList>
    </citation>
    <scope>NUCLEOTIDE SEQUENCE [LARGE SCALE GENOMIC DNA]</scope>
    <source>
        <strain evidence="9 10">DSM 14823</strain>
    </source>
</reference>
<evidence type="ECO:0000256" key="4">
    <source>
        <dbReference type="ARBA" id="ARBA00022840"/>
    </source>
</evidence>
<dbReference type="SUPFAM" id="SSF140931">
    <property type="entry name" value="Fic-like"/>
    <property type="match status" value="1"/>
</dbReference>
<sequence length="299" mass="34531">MSQKVSIRFFNNREVRAAWDDSANQWLFSIADIVGVLTESVNPRKYWSVLKTRLKKSHPELTTNCSQLKMTATDGKRYLTDCFSQQDILVLVEHIPSRYAVQFIKWFTYSDDTIDGKSRTKAYALFESGLLASLEPGSVKCLQQIHAYLFGGLYEFAGQIRDKNISKGGFTFANALYFSTILPNIENMPETTFDEIINKYVEMNVAHPFMEGNGRSTRIWLDLMLKRTLKKCIDWSKVNKNAYLEAMRKSVVDSLELKTLLEPALTRKINDREMFMKGIDYSYYYESDDSTLEPAQKEI</sequence>
<evidence type="ECO:0000256" key="7">
    <source>
        <dbReference type="ARBA" id="ARBA00048696"/>
    </source>
</evidence>
<keyword evidence="2" id="KW-0548">Nucleotidyltransferase</keyword>
<dbReference type="Proteomes" id="UP000245959">
    <property type="component" value="Unassembled WGS sequence"/>
</dbReference>
<dbReference type="RefSeq" id="WP_116885856.1">
    <property type="nucleotide sequence ID" value="NZ_CABMMC010000026.1"/>
</dbReference>
<comment type="catalytic activity">
    <reaction evidence="6">
        <text>L-threonyl-[protein] + ATP = 3-O-(5'-adenylyl)-L-threonyl-[protein] + diphosphate</text>
        <dbReference type="Rhea" id="RHEA:54292"/>
        <dbReference type="Rhea" id="RHEA-COMP:11060"/>
        <dbReference type="Rhea" id="RHEA-COMP:13847"/>
        <dbReference type="ChEBI" id="CHEBI:30013"/>
        <dbReference type="ChEBI" id="CHEBI:30616"/>
        <dbReference type="ChEBI" id="CHEBI:33019"/>
        <dbReference type="ChEBI" id="CHEBI:138113"/>
        <dbReference type="EC" id="2.7.7.108"/>
    </reaction>
</comment>
<comment type="catalytic activity">
    <reaction evidence="7">
        <text>L-tyrosyl-[protein] + ATP = O-(5'-adenylyl)-L-tyrosyl-[protein] + diphosphate</text>
        <dbReference type="Rhea" id="RHEA:54288"/>
        <dbReference type="Rhea" id="RHEA-COMP:10136"/>
        <dbReference type="Rhea" id="RHEA-COMP:13846"/>
        <dbReference type="ChEBI" id="CHEBI:30616"/>
        <dbReference type="ChEBI" id="CHEBI:33019"/>
        <dbReference type="ChEBI" id="CHEBI:46858"/>
        <dbReference type="ChEBI" id="CHEBI:83624"/>
        <dbReference type="EC" id="2.7.7.108"/>
    </reaction>
</comment>
<evidence type="ECO:0000256" key="2">
    <source>
        <dbReference type="ARBA" id="ARBA00022695"/>
    </source>
</evidence>
<organism evidence="9 10">
    <name type="scientific">Victivallis vadensis</name>
    <dbReference type="NCBI Taxonomy" id="172901"/>
    <lineage>
        <taxon>Bacteria</taxon>
        <taxon>Pseudomonadati</taxon>
        <taxon>Lentisphaerota</taxon>
        <taxon>Lentisphaeria</taxon>
        <taxon>Victivallales</taxon>
        <taxon>Victivallaceae</taxon>
        <taxon>Victivallis</taxon>
    </lineage>
</organism>
<evidence type="ECO:0000256" key="6">
    <source>
        <dbReference type="ARBA" id="ARBA00047939"/>
    </source>
</evidence>
<dbReference type="PROSITE" id="PS51459">
    <property type="entry name" value="FIDO"/>
    <property type="match status" value="1"/>
</dbReference>
<dbReference type="AlphaFoldDB" id="A0A2U1AE97"/>
<dbReference type="NCBIfam" id="NF046029">
    <property type="entry name" value="ProtAdlyltaseNmFic"/>
    <property type="match status" value="1"/>
</dbReference>
<dbReference type="EC" id="2.7.7.108" evidence="5"/>
<evidence type="ECO:0000313" key="10">
    <source>
        <dbReference type="Proteomes" id="UP000245959"/>
    </source>
</evidence>
<dbReference type="SMART" id="SM01040">
    <property type="entry name" value="Bro-N"/>
    <property type="match status" value="1"/>
</dbReference>
<protein>
    <recommendedName>
        <fullName evidence="5">protein adenylyltransferase</fullName>
        <ecNumber evidence="5">2.7.7.108</ecNumber>
    </recommendedName>
</protein>
<dbReference type="InterPro" id="IPR003497">
    <property type="entry name" value="BRO_N_domain"/>
</dbReference>
<evidence type="ECO:0000259" key="8">
    <source>
        <dbReference type="PROSITE" id="PS51459"/>
    </source>
</evidence>
<dbReference type="PANTHER" id="PTHR39560">
    <property type="entry name" value="PROTEIN ADENYLYLTRANSFERASE FIC-RELATED"/>
    <property type="match status" value="1"/>
</dbReference>
<gene>
    <name evidence="9" type="ORF">C8D82_1481</name>
</gene>
<dbReference type="GeneID" id="78297118"/>
<evidence type="ECO:0000256" key="3">
    <source>
        <dbReference type="ARBA" id="ARBA00022741"/>
    </source>
</evidence>
<accession>A0A2U1AE97</accession>
<dbReference type="OrthoDB" id="9813719at2"/>
<keyword evidence="4" id="KW-0067">ATP-binding</keyword>
<dbReference type="InterPro" id="IPR036597">
    <property type="entry name" value="Fido-like_dom_sf"/>
</dbReference>
<keyword evidence="10" id="KW-1185">Reference proteome</keyword>
<dbReference type="EMBL" id="QEKH01000048">
    <property type="protein sequence ID" value="PVY34740.1"/>
    <property type="molecule type" value="Genomic_DNA"/>
</dbReference>
<evidence type="ECO:0000313" key="9">
    <source>
        <dbReference type="EMBL" id="PVY34740.1"/>
    </source>
</evidence>
<feature type="domain" description="Fido" evidence="8">
    <location>
        <begin position="137"/>
        <end position="263"/>
    </location>
</feature>
<dbReference type="Gene3D" id="1.10.3290.10">
    <property type="entry name" value="Fido-like domain"/>
    <property type="match status" value="1"/>
</dbReference>
<comment type="caution">
    <text evidence="9">The sequence shown here is derived from an EMBL/GenBank/DDBJ whole genome shotgun (WGS) entry which is preliminary data.</text>
</comment>
<evidence type="ECO:0000256" key="1">
    <source>
        <dbReference type="ARBA" id="ARBA00022679"/>
    </source>
</evidence>
<dbReference type="GO" id="GO:0005524">
    <property type="term" value="F:ATP binding"/>
    <property type="evidence" value="ECO:0007669"/>
    <property type="project" value="UniProtKB-KW"/>
</dbReference>
<dbReference type="GO" id="GO:0051302">
    <property type="term" value="P:regulation of cell division"/>
    <property type="evidence" value="ECO:0007669"/>
    <property type="project" value="TreeGrafter"/>
</dbReference>
<dbReference type="Pfam" id="PF02661">
    <property type="entry name" value="Fic"/>
    <property type="match status" value="1"/>
</dbReference>
<evidence type="ECO:0000256" key="5">
    <source>
        <dbReference type="ARBA" id="ARBA00034531"/>
    </source>
</evidence>
<dbReference type="InterPro" id="IPR003812">
    <property type="entry name" value="Fido"/>
</dbReference>
<dbReference type="PANTHER" id="PTHR39560:SF1">
    <property type="entry name" value="PROTEIN ADENYLYLTRANSFERASE FIC-RELATED"/>
    <property type="match status" value="1"/>
</dbReference>
<dbReference type="GO" id="GO:0070733">
    <property type="term" value="F:AMPylase activity"/>
    <property type="evidence" value="ECO:0007669"/>
    <property type="project" value="UniProtKB-EC"/>
</dbReference>
<keyword evidence="3" id="KW-0547">Nucleotide-binding</keyword>
<name>A0A2U1AE97_9BACT</name>